<evidence type="ECO:0000313" key="3">
    <source>
        <dbReference type="Proteomes" id="UP001073122"/>
    </source>
</evidence>
<dbReference type="Gene3D" id="2.40.420.20">
    <property type="match status" value="1"/>
</dbReference>
<dbReference type="Gene3D" id="2.40.30.170">
    <property type="match status" value="1"/>
</dbReference>
<comment type="similarity">
    <text evidence="1">Belongs to the membrane fusion protein (MFP) (TC 8.A.1) family.</text>
</comment>
<name>A0ABT3XV72_9FLAO</name>
<protein>
    <submittedName>
        <fullName evidence="2">Efflux RND transporter periplasmic adaptor subunit</fullName>
    </submittedName>
</protein>
<reference evidence="2" key="1">
    <citation type="submission" date="2022-10" db="EMBL/GenBank/DDBJ databases">
        <title>Chryseobacterium sp. nov., a novel bacterial species.</title>
        <authorList>
            <person name="Cao Y."/>
        </authorList>
    </citation>
    <scope>NUCLEOTIDE SEQUENCE</scope>
    <source>
        <strain evidence="2">CCTCC AB2015118</strain>
    </source>
</reference>
<accession>A0ABT3XV72</accession>
<dbReference type="InterPro" id="IPR006143">
    <property type="entry name" value="RND_pump_MFP"/>
</dbReference>
<dbReference type="EMBL" id="JAOVZW010000021">
    <property type="protein sequence ID" value="MCX8525571.1"/>
    <property type="molecule type" value="Genomic_DNA"/>
</dbReference>
<dbReference type="Gene3D" id="1.10.287.470">
    <property type="entry name" value="Helix hairpin bin"/>
    <property type="match status" value="1"/>
</dbReference>
<organism evidence="2 3">
    <name type="scientific">Chryseobacterium formosus</name>
    <dbReference type="NCBI Taxonomy" id="1537363"/>
    <lineage>
        <taxon>Bacteria</taxon>
        <taxon>Pseudomonadati</taxon>
        <taxon>Bacteroidota</taxon>
        <taxon>Flavobacteriia</taxon>
        <taxon>Flavobacteriales</taxon>
        <taxon>Weeksellaceae</taxon>
        <taxon>Chryseobacterium group</taxon>
        <taxon>Chryseobacterium</taxon>
    </lineage>
</organism>
<evidence type="ECO:0000256" key="1">
    <source>
        <dbReference type="ARBA" id="ARBA00009477"/>
    </source>
</evidence>
<sequence length="348" mass="38335">MKKIQSSFIALTLLVLSCSEKKPEKNPLSGQDIISVKVSSLSSEDVSNSIVATGLISTEDQANYSFKIGGVISKIYVDEGQFFRRGQLLATLNATEIAAGVAQADLNVAKAQRDFNRANNLYKDSVFSLEQLQNTRTSLEVAQKSRQATAFNERYAKIYAVSDGFVAKKVANEGEIVGGGMPVFLTNSTQKSNSYLLKVGVTDREWAAIKIGQSAKVTLDGYPDHKFEATVFRKLQAADREFGSFQIELKLKLDQVIPAVGMFGKAEIKTNQIEKSVVIPYNALVEADGEQGYIFALNGKNRVKKIAVHILKFDNNKVYLKEKPFGIDQIVISNSAYLNEQSIIKIIQ</sequence>
<gene>
    <name evidence="2" type="ORF">OF897_16785</name>
</gene>
<proteinExistence type="inferred from homology"/>
<dbReference type="SUPFAM" id="SSF111369">
    <property type="entry name" value="HlyD-like secretion proteins"/>
    <property type="match status" value="1"/>
</dbReference>
<dbReference type="Gene3D" id="2.40.50.100">
    <property type="match status" value="1"/>
</dbReference>
<dbReference type="RefSeq" id="WP_267266829.1">
    <property type="nucleotide sequence ID" value="NZ_JAOVZW010000021.1"/>
</dbReference>
<dbReference type="Proteomes" id="UP001073122">
    <property type="component" value="Unassembled WGS sequence"/>
</dbReference>
<dbReference type="PANTHER" id="PTHR30469:SF15">
    <property type="entry name" value="HLYD FAMILY OF SECRETION PROTEINS"/>
    <property type="match status" value="1"/>
</dbReference>
<evidence type="ECO:0000313" key="2">
    <source>
        <dbReference type="EMBL" id="MCX8525571.1"/>
    </source>
</evidence>
<keyword evidence="3" id="KW-1185">Reference proteome</keyword>
<comment type="caution">
    <text evidence="2">The sequence shown here is derived from an EMBL/GenBank/DDBJ whole genome shotgun (WGS) entry which is preliminary data.</text>
</comment>
<dbReference type="NCBIfam" id="TIGR01730">
    <property type="entry name" value="RND_mfp"/>
    <property type="match status" value="1"/>
</dbReference>
<dbReference type="PROSITE" id="PS51257">
    <property type="entry name" value="PROKAR_LIPOPROTEIN"/>
    <property type="match status" value="1"/>
</dbReference>
<dbReference type="PANTHER" id="PTHR30469">
    <property type="entry name" value="MULTIDRUG RESISTANCE PROTEIN MDTA"/>
    <property type="match status" value="1"/>
</dbReference>